<evidence type="ECO:0000313" key="2">
    <source>
        <dbReference type="EMBL" id="SPD88268.1"/>
    </source>
</evidence>
<organism evidence="2 3">
    <name type="scientific">Micropruina glycogenica</name>
    <dbReference type="NCBI Taxonomy" id="75385"/>
    <lineage>
        <taxon>Bacteria</taxon>
        <taxon>Bacillati</taxon>
        <taxon>Actinomycetota</taxon>
        <taxon>Actinomycetes</taxon>
        <taxon>Propionibacteriales</taxon>
        <taxon>Nocardioidaceae</taxon>
        <taxon>Micropruina</taxon>
    </lineage>
</organism>
<gene>
    <name evidence="2" type="ORF">MPLG2_3238</name>
</gene>
<dbReference type="EMBL" id="LT985188">
    <property type="protein sequence ID" value="SPD88268.1"/>
    <property type="molecule type" value="Genomic_DNA"/>
</dbReference>
<feature type="region of interest" description="Disordered" evidence="1">
    <location>
        <begin position="39"/>
        <end position="71"/>
    </location>
</feature>
<sequence length="71" mass="8051">MRPAAYTESVSDFFELFNPGARHARQQRDLENSITVDYEKGAWGPKPHDLESGHVTIKMPTIKPKQNKPAD</sequence>
<keyword evidence="3" id="KW-1185">Reference proteome</keyword>
<evidence type="ECO:0000256" key="1">
    <source>
        <dbReference type="SAM" id="MobiDB-lite"/>
    </source>
</evidence>
<name>A0A2N9JL25_9ACTN</name>
<evidence type="ECO:0000313" key="3">
    <source>
        <dbReference type="Proteomes" id="UP000238164"/>
    </source>
</evidence>
<dbReference type="Proteomes" id="UP000238164">
    <property type="component" value="Chromosome 1"/>
</dbReference>
<dbReference type="AlphaFoldDB" id="A0A2N9JL25"/>
<dbReference type="KEGG" id="mgg:MPLG2_3238"/>
<proteinExistence type="predicted"/>
<protein>
    <submittedName>
        <fullName evidence="2">Uncharacterized protein</fullName>
    </submittedName>
</protein>
<accession>A0A2N9JL25</accession>
<reference evidence="2 3" key="1">
    <citation type="submission" date="2018-02" db="EMBL/GenBank/DDBJ databases">
        <authorList>
            <person name="Cohen D.B."/>
            <person name="Kent A.D."/>
        </authorList>
    </citation>
    <scope>NUCLEOTIDE SEQUENCE [LARGE SCALE GENOMIC DNA]</scope>
    <source>
        <strain evidence="2">1</strain>
    </source>
</reference>